<dbReference type="Pfam" id="PF09933">
    <property type="entry name" value="DUF2165"/>
    <property type="match status" value="1"/>
</dbReference>
<dbReference type="InterPro" id="IPR018681">
    <property type="entry name" value="DUF2165_transmembrane"/>
</dbReference>
<reference evidence="2 3" key="1">
    <citation type="submission" date="2024-06" db="EMBL/GenBank/DDBJ databases">
        <title>Genomic Encyclopedia of Type Strains, Phase IV (KMG-IV): sequencing the most valuable type-strain genomes for metagenomic binning, comparative biology and taxonomic classification.</title>
        <authorList>
            <person name="Goeker M."/>
        </authorList>
    </citation>
    <scope>NUCLEOTIDE SEQUENCE [LARGE SCALE GENOMIC DNA]</scope>
    <source>
        <strain evidence="2 3">DSM 19730</strain>
    </source>
</reference>
<feature type="transmembrane region" description="Helical" evidence="1">
    <location>
        <begin position="104"/>
        <end position="129"/>
    </location>
</feature>
<feature type="transmembrane region" description="Helical" evidence="1">
    <location>
        <begin position="65"/>
        <end position="84"/>
    </location>
</feature>
<keyword evidence="1" id="KW-1133">Transmembrane helix</keyword>
<proteinExistence type="predicted"/>
<sequence>MTSRLSKIIMCLCLAAFAFLVAFGNITDYGSNYAFVQHVLSMDTTFPGNKLMYRAIANPTLWTVGYWLIIVGEALTCLLFLIAAARLWQARNASGETFNEAKKFVIIGTTMGFLVWYFGFMVVGGEWFAMWQSSTWNGQEAAFKFYMTMLAVLIYVIQPDRDLKQG</sequence>
<evidence type="ECO:0000256" key="1">
    <source>
        <dbReference type="SAM" id="Phobius"/>
    </source>
</evidence>
<dbReference type="RefSeq" id="WP_354150080.1">
    <property type="nucleotide sequence ID" value="NZ_JBEPMN010000001.1"/>
</dbReference>
<keyword evidence="3" id="KW-1185">Reference proteome</keyword>
<evidence type="ECO:0000313" key="2">
    <source>
        <dbReference type="EMBL" id="MET3660182.1"/>
    </source>
</evidence>
<name>A0ABV2KH60_9HYPH</name>
<keyword evidence="1" id="KW-0812">Transmembrane</keyword>
<accession>A0ABV2KH60</accession>
<gene>
    <name evidence="2" type="ORF">ABID44_000482</name>
</gene>
<comment type="caution">
    <text evidence="2">The sequence shown here is derived from an EMBL/GenBank/DDBJ whole genome shotgun (WGS) entry which is preliminary data.</text>
</comment>
<dbReference type="Proteomes" id="UP001549143">
    <property type="component" value="Unassembled WGS sequence"/>
</dbReference>
<protein>
    <submittedName>
        <fullName evidence="2">Small integral membrane protein</fullName>
    </submittedName>
</protein>
<feature type="transmembrane region" description="Helical" evidence="1">
    <location>
        <begin position="141"/>
        <end position="157"/>
    </location>
</feature>
<evidence type="ECO:0000313" key="3">
    <source>
        <dbReference type="Proteomes" id="UP001549143"/>
    </source>
</evidence>
<dbReference type="EMBL" id="JBEPMN010000001">
    <property type="protein sequence ID" value="MET3660182.1"/>
    <property type="molecule type" value="Genomic_DNA"/>
</dbReference>
<organism evidence="2 3">
    <name type="scientific">Aquamicrobium ahrensii</name>
    <dbReference type="NCBI Taxonomy" id="469551"/>
    <lineage>
        <taxon>Bacteria</taxon>
        <taxon>Pseudomonadati</taxon>
        <taxon>Pseudomonadota</taxon>
        <taxon>Alphaproteobacteria</taxon>
        <taxon>Hyphomicrobiales</taxon>
        <taxon>Phyllobacteriaceae</taxon>
        <taxon>Aquamicrobium</taxon>
    </lineage>
</organism>
<keyword evidence="1" id="KW-0472">Membrane</keyword>